<dbReference type="CDD" id="cd00018">
    <property type="entry name" value="AP2"/>
    <property type="match status" value="1"/>
</dbReference>
<protein>
    <recommendedName>
        <fullName evidence="8">AP2/ERF domain-containing protein</fullName>
    </recommendedName>
</protein>
<dbReference type="GO" id="GO:0003700">
    <property type="term" value="F:DNA-binding transcription factor activity"/>
    <property type="evidence" value="ECO:0007669"/>
    <property type="project" value="InterPro"/>
</dbReference>
<evidence type="ECO:0000313" key="9">
    <source>
        <dbReference type="EMBL" id="KAK4563103.1"/>
    </source>
</evidence>
<evidence type="ECO:0000256" key="4">
    <source>
        <dbReference type="ARBA" id="ARBA00023163"/>
    </source>
</evidence>
<accession>A0AAN7I7L4</accession>
<dbReference type="GO" id="GO:0005634">
    <property type="term" value="C:nucleus"/>
    <property type="evidence" value="ECO:0007669"/>
    <property type="project" value="UniProtKB-SubCell"/>
</dbReference>
<dbReference type="InterPro" id="IPR036955">
    <property type="entry name" value="AP2/ERF_dom_sf"/>
</dbReference>
<organism evidence="9 10">
    <name type="scientific">Quercus rubra</name>
    <name type="common">Northern red oak</name>
    <name type="synonym">Quercus borealis</name>
    <dbReference type="NCBI Taxonomy" id="3512"/>
    <lineage>
        <taxon>Eukaryota</taxon>
        <taxon>Viridiplantae</taxon>
        <taxon>Streptophyta</taxon>
        <taxon>Embryophyta</taxon>
        <taxon>Tracheophyta</taxon>
        <taxon>Spermatophyta</taxon>
        <taxon>Magnoliopsida</taxon>
        <taxon>eudicotyledons</taxon>
        <taxon>Gunneridae</taxon>
        <taxon>Pentapetalae</taxon>
        <taxon>rosids</taxon>
        <taxon>fabids</taxon>
        <taxon>Fagales</taxon>
        <taxon>Fagaceae</taxon>
        <taxon>Quercus</taxon>
    </lineage>
</organism>
<feature type="domain" description="AP2/ERF" evidence="8">
    <location>
        <begin position="178"/>
        <end position="235"/>
    </location>
</feature>
<dbReference type="InterPro" id="IPR044808">
    <property type="entry name" value="ERF_plant"/>
</dbReference>
<keyword evidence="5" id="KW-0539">Nucleus</keyword>
<evidence type="ECO:0000256" key="1">
    <source>
        <dbReference type="ARBA" id="ARBA00004123"/>
    </source>
</evidence>
<name>A0AAN7I7L4_QUERU</name>
<dbReference type="SMART" id="SM00380">
    <property type="entry name" value="AP2"/>
    <property type="match status" value="1"/>
</dbReference>
<keyword evidence="10" id="KW-1185">Reference proteome</keyword>
<dbReference type="EMBL" id="JAXUIC010000011">
    <property type="protein sequence ID" value="KAK4563103.1"/>
    <property type="molecule type" value="Genomic_DNA"/>
</dbReference>
<evidence type="ECO:0000313" key="10">
    <source>
        <dbReference type="Proteomes" id="UP001324115"/>
    </source>
</evidence>
<dbReference type="Gene3D" id="3.30.730.10">
    <property type="entry name" value="AP2/ERF domain"/>
    <property type="match status" value="1"/>
</dbReference>
<feature type="compositionally biased region" description="Polar residues" evidence="7">
    <location>
        <begin position="10"/>
        <end position="20"/>
    </location>
</feature>
<gene>
    <name evidence="9" type="ORF">RGQ29_005561</name>
</gene>
<dbReference type="Pfam" id="PF00847">
    <property type="entry name" value="AP2"/>
    <property type="match status" value="1"/>
</dbReference>
<keyword evidence="2" id="KW-0805">Transcription regulation</keyword>
<dbReference type="Proteomes" id="UP001324115">
    <property type="component" value="Unassembled WGS sequence"/>
</dbReference>
<comment type="caution">
    <text evidence="9">The sequence shown here is derived from an EMBL/GenBank/DDBJ whole genome shotgun (WGS) entry which is preliminary data.</text>
</comment>
<evidence type="ECO:0000256" key="7">
    <source>
        <dbReference type="SAM" id="MobiDB-lite"/>
    </source>
</evidence>
<dbReference type="SUPFAM" id="SSF54171">
    <property type="entry name" value="DNA-binding domain"/>
    <property type="match status" value="1"/>
</dbReference>
<evidence type="ECO:0000256" key="2">
    <source>
        <dbReference type="ARBA" id="ARBA00023015"/>
    </source>
</evidence>
<comment type="subcellular location">
    <subcellularLocation>
        <location evidence="1">Nucleus</location>
    </subcellularLocation>
</comment>
<dbReference type="GO" id="GO:0009873">
    <property type="term" value="P:ethylene-activated signaling pathway"/>
    <property type="evidence" value="ECO:0007669"/>
    <property type="project" value="InterPro"/>
</dbReference>
<comment type="similarity">
    <text evidence="6">Belongs to the AP2/ERF transcription factor family. ERF subfamily.</text>
</comment>
<dbReference type="PANTHER" id="PTHR31190:SF181">
    <property type="entry name" value="OS02G0764700 PROTEIN"/>
    <property type="match status" value="1"/>
</dbReference>
<dbReference type="InterPro" id="IPR001471">
    <property type="entry name" value="AP2/ERF_dom"/>
</dbReference>
<sequence>MYNPFKRTKITQTPMTQHSFTPPPMPPPQHNRLSTEDELSVMVAALTNVVSGSSSATATVAVNANQQFYGYPWQPSPPLPTFDGAAAASASSPTSTGTDCTDTFLPPSSELDTCHVCNINGCLGCNFFPPPPTQQNTATDNHRQHQQGKKIVLSSGSASGSGSSKKQTQQKQQRVKKNFRGVRQRPWGKWAAEIRDPRRATRVWLGTFTTAEEAARAYDRAAIEFRGPRAKLNFPFSDYTAPANSSNSSDLMTTTENSAEIEVTNLTGNGNQENNFVDEHWDEWMMMLMNGSDSSDSAGNTSNALSY</sequence>
<proteinExistence type="inferred from homology"/>
<reference evidence="9 10" key="1">
    <citation type="journal article" date="2023" name="G3 (Bethesda)">
        <title>A haplotype-resolved chromosome-scale genome for Quercus rubra L. provides insights into the genetics of adaptive traits for red oak species.</title>
        <authorList>
            <person name="Kapoor B."/>
            <person name="Jenkins J."/>
            <person name="Schmutz J."/>
            <person name="Zhebentyayeva T."/>
            <person name="Kuelheim C."/>
            <person name="Coggeshall M."/>
            <person name="Heim C."/>
            <person name="Lasky J.R."/>
            <person name="Leites L."/>
            <person name="Islam-Faridi N."/>
            <person name="Romero-Severson J."/>
            <person name="DeLeo V.L."/>
            <person name="Lucas S.M."/>
            <person name="Lazic D."/>
            <person name="Gailing O."/>
            <person name="Carlson J."/>
            <person name="Staton M."/>
        </authorList>
    </citation>
    <scope>NUCLEOTIDE SEQUENCE [LARGE SCALE GENOMIC DNA]</scope>
    <source>
        <strain evidence="9">Pseudo-F2</strain>
    </source>
</reference>
<dbReference type="PANTHER" id="PTHR31190">
    <property type="entry name" value="DNA-BINDING DOMAIN"/>
    <property type="match status" value="1"/>
</dbReference>
<dbReference type="PRINTS" id="PR00367">
    <property type="entry name" value="ETHRSPELEMNT"/>
</dbReference>
<evidence type="ECO:0000256" key="6">
    <source>
        <dbReference type="ARBA" id="ARBA00024343"/>
    </source>
</evidence>
<dbReference type="InterPro" id="IPR016177">
    <property type="entry name" value="DNA-bd_dom_sf"/>
</dbReference>
<dbReference type="PROSITE" id="PS51032">
    <property type="entry name" value="AP2_ERF"/>
    <property type="match status" value="1"/>
</dbReference>
<dbReference type="AlphaFoldDB" id="A0AAN7I7L4"/>
<evidence type="ECO:0000256" key="3">
    <source>
        <dbReference type="ARBA" id="ARBA00023125"/>
    </source>
</evidence>
<feature type="region of interest" description="Disordered" evidence="7">
    <location>
        <begin position="134"/>
        <end position="181"/>
    </location>
</feature>
<feature type="compositionally biased region" description="Low complexity" evidence="7">
    <location>
        <begin position="154"/>
        <end position="172"/>
    </location>
</feature>
<feature type="region of interest" description="Disordered" evidence="7">
    <location>
        <begin position="1"/>
        <end position="33"/>
    </location>
</feature>
<evidence type="ECO:0000256" key="5">
    <source>
        <dbReference type="ARBA" id="ARBA00023242"/>
    </source>
</evidence>
<keyword evidence="3" id="KW-0238">DNA-binding</keyword>
<dbReference type="FunFam" id="3.30.730.10:FF:000001">
    <property type="entry name" value="Ethylene-responsive transcription factor 2"/>
    <property type="match status" value="1"/>
</dbReference>
<keyword evidence="4" id="KW-0804">Transcription</keyword>
<dbReference type="GO" id="GO:0003677">
    <property type="term" value="F:DNA binding"/>
    <property type="evidence" value="ECO:0007669"/>
    <property type="project" value="UniProtKB-KW"/>
</dbReference>
<evidence type="ECO:0000259" key="8">
    <source>
        <dbReference type="PROSITE" id="PS51032"/>
    </source>
</evidence>